<gene>
    <name evidence="2" type="ORF">CWE23_02825</name>
</gene>
<sequence>MSRFTEPSIEQVLLGTDPKRQLVFAELEFPSGWVRAHTGVGERTYNGQVYLGVGELAKIGKFKESAGKSPNGFEVSMLFDDLTLFSDIVNEDPTGLTARLHLVGLDDKRRITGGALLFDGFNGGLSVKKGKPFTATLRLTDWYERWSNPVQNARITNEAQQAIHPGDRIYDQVEKLAKGIDSDVPGQQVGGGRPGGGASPKRVRRLSER</sequence>
<proteinExistence type="predicted"/>
<dbReference type="Proteomes" id="UP000286680">
    <property type="component" value="Unassembled WGS sequence"/>
</dbReference>
<evidence type="ECO:0000313" key="2">
    <source>
        <dbReference type="EMBL" id="RUO44979.1"/>
    </source>
</evidence>
<name>A0AA94EGL3_9GAMM</name>
<keyword evidence="3" id="KW-1185">Reference proteome</keyword>
<protein>
    <submittedName>
        <fullName evidence="2">Uncharacterized protein</fullName>
    </submittedName>
</protein>
<feature type="region of interest" description="Disordered" evidence="1">
    <location>
        <begin position="180"/>
        <end position="209"/>
    </location>
</feature>
<accession>A0AA94EGL3</accession>
<feature type="compositionally biased region" description="Gly residues" evidence="1">
    <location>
        <begin position="188"/>
        <end position="198"/>
    </location>
</feature>
<dbReference type="RefSeq" id="WP_126819357.1">
    <property type="nucleotide sequence ID" value="NZ_PIPS01000001.1"/>
</dbReference>
<dbReference type="EMBL" id="PIPS01000001">
    <property type="protein sequence ID" value="RUO44979.1"/>
    <property type="molecule type" value="Genomic_DNA"/>
</dbReference>
<evidence type="ECO:0000313" key="3">
    <source>
        <dbReference type="Proteomes" id="UP000286680"/>
    </source>
</evidence>
<dbReference type="AlphaFoldDB" id="A0AA94EGL3"/>
<organism evidence="2 3">
    <name type="scientific">Idiomarina aquatica</name>
    <dbReference type="NCBI Taxonomy" id="1327752"/>
    <lineage>
        <taxon>Bacteria</taxon>
        <taxon>Pseudomonadati</taxon>
        <taxon>Pseudomonadota</taxon>
        <taxon>Gammaproteobacteria</taxon>
        <taxon>Alteromonadales</taxon>
        <taxon>Idiomarinaceae</taxon>
        <taxon>Idiomarina</taxon>
    </lineage>
</organism>
<evidence type="ECO:0000256" key="1">
    <source>
        <dbReference type="SAM" id="MobiDB-lite"/>
    </source>
</evidence>
<comment type="caution">
    <text evidence="2">The sequence shown here is derived from an EMBL/GenBank/DDBJ whole genome shotgun (WGS) entry which is preliminary data.</text>
</comment>
<reference evidence="3" key="1">
    <citation type="journal article" date="2018" name="Front. Microbiol.">
        <title>Genome-Based Analysis Reveals the Taxonomy and Diversity of the Family Idiomarinaceae.</title>
        <authorList>
            <person name="Liu Y."/>
            <person name="Lai Q."/>
            <person name="Shao Z."/>
        </authorList>
    </citation>
    <scope>NUCLEOTIDE SEQUENCE [LARGE SCALE GENOMIC DNA]</scope>
    <source>
        <strain evidence="3">SN-14</strain>
    </source>
</reference>